<dbReference type="Proteomes" id="UP000282211">
    <property type="component" value="Unassembled WGS sequence"/>
</dbReference>
<protein>
    <submittedName>
        <fullName evidence="4">Uncharacterized protein DUF3971</fullName>
    </submittedName>
</protein>
<dbReference type="InterPro" id="IPR011836">
    <property type="entry name" value="YhdP"/>
</dbReference>
<gene>
    <name evidence="4" type="ORF">DES40_0582</name>
</gene>
<name>A0A420WJZ5_9PROT</name>
<feature type="region of interest" description="Disordered" evidence="1">
    <location>
        <begin position="1134"/>
        <end position="1160"/>
    </location>
</feature>
<proteinExistence type="predicted"/>
<evidence type="ECO:0000256" key="2">
    <source>
        <dbReference type="SAM" id="Phobius"/>
    </source>
</evidence>
<dbReference type="PANTHER" id="PTHR38690:SF1">
    <property type="entry name" value="PROTEASE"/>
    <property type="match status" value="1"/>
</dbReference>
<dbReference type="RefSeq" id="WP_121099062.1">
    <property type="nucleotide sequence ID" value="NZ_RBII01000001.1"/>
</dbReference>
<feature type="transmembrane region" description="Helical" evidence="2">
    <location>
        <begin position="43"/>
        <end position="66"/>
    </location>
</feature>
<evidence type="ECO:0000256" key="1">
    <source>
        <dbReference type="SAM" id="MobiDB-lite"/>
    </source>
</evidence>
<dbReference type="AlphaFoldDB" id="A0A420WJZ5"/>
<dbReference type="InParanoid" id="A0A420WJZ5"/>
<comment type="caution">
    <text evidence="4">The sequence shown here is derived from an EMBL/GenBank/DDBJ whole genome shotgun (WGS) entry which is preliminary data.</text>
</comment>
<keyword evidence="2" id="KW-0812">Transmembrane</keyword>
<dbReference type="InterPro" id="IPR025263">
    <property type="entry name" value="YhdP_central"/>
</dbReference>
<accession>A0A420WJZ5</accession>
<keyword evidence="2" id="KW-1133">Transmembrane helix</keyword>
<evidence type="ECO:0000259" key="3">
    <source>
        <dbReference type="Pfam" id="PF13116"/>
    </source>
</evidence>
<dbReference type="OrthoDB" id="7161641at2"/>
<keyword evidence="2" id="KW-0472">Membrane</keyword>
<keyword evidence="5" id="KW-1185">Reference proteome</keyword>
<dbReference type="PANTHER" id="PTHR38690">
    <property type="entry name" value="PROTEASE-RELATED"/>
    <property type="match status" value="1"/>
</dbReference>
<sequence length="1160" mass="125956">MDDKSTSTDMETSEGLISSPAKSAIQSTALLWGKRVCYRVWRLFAEFGAVAMGVVIAWLYGLSFLLTQQSVDISGANNNVGLFFADVVAGTGVDIPDMKLDWYPATDDIVFTGRNILIKDSQGTPIQSLSELKSFFSLNEVRKGRTIPRKINLDGGVVTWVEDEDGRIKAGLGTPETLGRLGPVWEGQRAVGTESGELDFNGVTSVEVTNASAYYINIHNDLSLSLQNVSLNFDRQKDDVKFKLNADLLDELSAENRPLALQVDTDPDFEHFEVSFNAEAVRPSVFGPKKGRYTDLNRIDAPVSLGGDFVFSRTIGLTSASVDLHVQAGEIHYLNDAKPFAFSDFKAAASLDAGDSIMSVEKFDLNSDLLIFTGQGEISDLGAISDGNINSSPLFELNFNQIWIDPTPIFEAPIRLKAVGLIGRLDIDSRTVSIDDYIIDRSTHSISGKVFASQNSEGKLSAIKADGELNGILLPSELLEIWPVKFADGARRWIERSILEGDVDTLSFETEYGLSTEGELEETSMDMEYTVRDATVQYISTMTPMSGAYGKARVADNALTFELESGQIGPVKILPSRVDIPRLKPKGGDIIITANGEGQASDLMALINQKPFQYADRYGVDPKDIKGTGRVSLTISRPLLEYFDESRIQYSANGEFFGVNAPFSFGPHQFEDGNVSMVADREGLSVTGPVNIGPWRAQFKGVETFDEGATPTRYQISGPMDSKVYEAFGFGFREFFDGEIMMDVKAEGTGINITSAKVFADLSLAEMSFGEYWNKPSGQAGSVEALLSRGDTGIRIDHLNVEAPKLNISGTMSLNEASALDVLRLDRVMVSDIIDGAFSLKPAMSRNHFEASFTGEKLDISAVVDRSLSQQTSSFSIPVAFQAEVKDFILDPLYRVSNAKLIYDHNGEAVTTLNLIGEHEGEEMSVLLETDLSAKTRRVDVTLPHASKAAKAFLDIDGMDGGFFKLEGTLPLSGEDGAYIGRAVIDDFTLVEAPILAQLLSLGSLTGLFDTLSGEGLAFERFDAPFQLLGGDITIRDAQVFGPALGMTGEGQINLTTRTVDMDGALVPAYTANSMLGGIPLIGDIFVGKEGEGVFALNYSVSGPFEATQIAVNPLSALTPGFLRGIFRKKRDDLPEIEGAKKGSETTDDLDEAPLIQERR</sequence>
<evidence type="ECO:0000313" key="4">
    <source>
        <dbReference type="EMBL" id="RKQ71269.1"/>
    </source>
</evidence>
<dbReference type="EMBL" id="RBII01000001">
    <property type="protein sequence ID" value="RKQ71269.1"/>
    <property type="molecule type" value="Genomic_DNA"/>
</dbReference>
<dbReference type="Pfam" id="PF13116">
    <property type="entry name" value="YhdP"/>
    <property type="match status" value="1"/>
</dbReference>
<reference evidence="4 5" key="1">
    <citation type="submission" date="2018-10" db="EMBL/GenBank/DDBJ databases">
        <title>Genomic Encyclopedia of Type Strains, Phase IV (KMG-IV): sequencing the most valuable type-strain genomes for metagenomic binning, comparative biology and taxonomic classification.</title>
        <authorList>
            <person name="Goeker M."/>
        </authorList>
    </citation>
    <scope>NUCLEOTIDE SEQUENCE [LARGE SCALE GENOMIC DNA]</scope>
    <source>
        <strain evidence="4 5">DSM 22008</strain>
    </source>
</reference>
<feature type="domain" description="YhdP central" evidence="3">
    <location>
        <begin position="394"/>
        <end position="870"/>
    </location>
</feature>
<evidence type="ECO:0000313" key="5">
    <source>
        <dbReference type="Proteomes" id="UP000282211"/>
    </source>
</evidence>
<organism evidence="4 5">
    <name type="scientific">Litorimonas taeanensis</name>
    <dbReference type="NCBI Taxonomy" id="568099"/>
    <lineage>
        <taxon>Bacteria</taxon>
        <taxon>Pseudomonadati</taxon>
        <taxon>Pseudomonadota</taxon>
        <taxon>Alphaproteobacteria</taxon>
        <taxon>Maricaulales</taxon>
        <taxon>Robiginitomaculaceae</taxon>
    </lineage>
</organism>
<feature type="compositionally biased region" description="Basic and acidic residues" evidence="1">
    <location>
        <begin position="1134"/>
        <end position="1145"/>
    </location>
</feature>